<feature type="transmembrane region" description="Helical" evidence="2">
    <location>
        <begin position="692"/>
        <end position="715"/>
    </location>
</feature>
<dbReference type="InterPro" id="IPR019286">
    <property type="entry name" value="DUF2339_TM"/>
</dbReference>
<feature type="transmembrane region" description="Helical" evidence="2">
    <location>
        <begin position="858"/>
        <end position="876"/>
    </location>
</feature>
<feature type="transmembrane region" description="Helical" evidence="2">
    <location>
        <begin position="309"/>
        <end position="325"/>
    </location>
</feature>
<dbReference type="Pfam" id="PF10101">
    <property type="entry name" value="DUF2339"/>
    <property type="match status" value="1"/>
</dbReference>
<dbReference type="KEGG" id="haz:A9404_11805"/>
<feature type="transmembrane region" description="Helical" evidence="2">
    <location>
        <begin position="601"/>
        <end position="619"/>
    </location>
</feature>
<feature type="transmembrane region" description="Helical" evidence="2">
    <location>
        <begin position="954"/>
        <end position="973"/>
    </location>
</feature>
<feature type="transmembrane region" description="Helical" evidence="2">
    <location>
        <begin position="663"/>
        <end position="680"/>
    </location>
</feature>
<feature type="transmembrane region" description="Helical" evidence="2">
    <location>
        <begin position="254"/>
        <end position="278"/>
    </location>
</feature>
<feature type="compositionally biased region" description="Pro residues" evidence="1">
    <location>
        <begin position="91"/>
        <end position="105"/>
    </location>
</feature>
<organism evidence="3 4">
    <name type="scientific">Halothiobacillus diazotrophicus</name>
    <dbReference type="NCBI Taxonomy" id="1860122"/>
    <lineage>
        <taxon>Bacteria</taxon>
        <taxon>Pseudomonadati</taxon>
        <taxon>Pseudomonadota</taxon>
        <taxon>Gammaproteobacteria</taxon>
        <taxon>Chromatiales</taxon>
        <taxon>Halothiobacillaceae</taxon>
        <taxon>Halothiobacillus</taxon>
    </lineage>
</organism>
<feature type="transmembrane region" description="Helical" evidence="2">
    <location>
        <begin position="332"/>
        <end position="351"/>
    </location>
</feature>
<keyword evidence="4" id="KW-1185">Reference proteome</keyword>
<feature type="region of interest" description="Disordered" evidence="1">
    <location>
        <begin position="63"/>
        <end position="121"/>
    </location>
</feature>
<feature type="transmembrane region" description="Helical" evidence="2">
    <location>
        <begin position="924"/>
        <end position="942"/>
    </location>
</feature>
<evidence type="ECO:0000256" key="1">
    <source>
        <dbReference type="SAM" id="MobiDB-lite"/>
    </source>
</evidence>
<feature type="region of interest" description="Disordered" evidence="1">
    <location>
        <begin position="155"/>
        <end position="176"/>
    </location>
</feature>
<dbReference type="RefSeq" id="WP_066101898.1">
    <property type="nucleotide sequence ID" value="NZ_CP016027.1"/>
</dbReference>
<keyword evidence="2" id="KW-0812">Transmembrane</keyword>
<dbReference type="AlphaFoldDB" id="A0A191ZJF4"/>
<feature type="transmembrane region" description="Helical" evidence="2">
    <location>
        <begin position="631"/>
        <end position="651"/>
    </location>
</feature>
<dbReference type="PANTHER" id="PTHR38434">
    <property type="entry name" value="BLL2549 PROTEIN"/>
    <property type="match status" value="1"/>
</dbReference>
<dbReference type="EMBL" id="CP016027">
    <property type="protein sequence ID" value="ANJ67968.1"/>
    <property type="molecule type" value="Genomic_DNA"/>
</dbReference>
<feature type="transmembrane region" description="Helical" evidence="2">
    <location>
        <begin position="547"/>
        <end position="569"/>
    </location>
</feature>
<dbReference type="Proteomes" id="UP000078596">
    <property type="component" value="Chromosome"/>
</dbReference>
<dbReference type="PIRSF" id="PIRSF035905">
    <property type="entry name" value="UCP035905_mp"/>
    <property type="match status" value="1"/>
</dbReference>
<feature type="transmembrane region" description="Helical" evidence="2">
    <location>
        <begin position="199"/>
        <end position="220"/>
    </location>
</feature>
<feature type="transmembrane region" description="Helical" evidence="2">
    <location>
        <begin position="735"/>
        <end position="757"/>
    </location>
</feature>
<feature type="transmembrane region" description="Helical" evidence="2">
    <location>
        <begin position="816"/>
        <end position="835"/>
    </location>
</feature>
<feature type="transmembrane region" description="Helical" evidence="2">
    <location>
        <begin position="896"/>
        <end position="917"/>
    </location>
</feature>
<feature type="transmembrane region" description="Helical" evidence="2">
    <location>
        <begin position="357"/>
        <end position="375"/>
    </location>
</feature>
<dbReference type="STRING" id="1860122.A9404_11805"/>
<feature type="transmembrane region" description="Helical" evidence="2">
    <location>
        <begin position="470"/>
        <end position="489"/>
    </location>
</feature>
<feature type="region of interest" description="Disordered" evidence="1">
    <location>
        <begin position="981"/>
        <end position="1024"/>
    </location>
</feature>
<evidence type="ECO:0000313" key="4">
    <source>
        <dbReference type="Proteomes" id="UP000078596"/>
    </source>
</evidence>
<accession>A0A191ZJF4</accession>
<protein>
    <recommendedName>
        <fullName evidence="5">DUF2339 domain-containing protein</fullName>
    </recommendedName>
</protein>
<sequence>MTITLTLVGLILGMAWAGVWGATTGALIGFLLGQVSRLNRQVRALIADQTLLRKDLRQLLQQTPPAAAVSRSTAPEAPGMVPASSSARSPEPGPESTPEPVPEPMPVVGSLPEGSSLSAMTPEPTLATARAAVPSVESASGISPTVSAQKIPFPQEAAGSGSESGPVWGAPSSVDRDTAPDGLSQALSAVYRFLTEGNVVAKIGVIVLFFGLAFLLKYAADQNLFPIGLRLTLVGIGGLVLLGIGWRLREGPSGYALVLQGGGIGILYLVLFAAFRLYGLLPATVALPLMMGVVILAAALAVVQDARSLAVLGVVGGFLAPILTGSNSGRHVELFTFYLLLDVGIVLVAWFKAWRELNLLGFVFTFVIGTVWGVLKYRPELFASTEPFLIGFFVIFLVTAILFARRQWAAHEDYVQTSLVFGPPLVGFGLQVALVQHFAYGVAWSAFVLGAGYLLLVTGLRRRFGDDYRLLTDAFLALGIGFVSLAVPFAFDGQWTSTTWALEGAAMLWIGLRQGKTLPVVFGLLLQFGAGVAFGDDPPGRNPALPLLDAMFLSGALIALAGLFSAYLLRTYRGSLALFAWGLCWWFGVGFYELAESRLDFVQPFVPWLVFASLSLLVADGLRLRIRDWAVLDFIPAAQMGFMLLLGIEVLLAGPYPFYDGGWLAWPLAFGVAYGLLGWHERRDEPVALVEGVHGVGLGLFTALLAAQLVWSLYLLLFGLNLDLSLSAHGRLTEIAAPGAWEALGWGLVPALVLVWVDRAGHWPFGDRFGHAATYRGWVGLILAAYLLLWLVGTHGLRLFDSALGQGWSAPGHWGYLPLLNGVDLVTAVVFWAVFQHRRLGDDGLPEGIVRRDRVQQGMLWVMGGVAFLWLNAVLARSLNAFAALPLSPNTFAHSALAQTTYSIAWAVLGLVLILLASRWGRRPLWLVAAALLGVVVLKLFLVDLSGSDTLARIVSFVGVGVLLLLAGYVAPIPARQMPEDAMPESAAAGSGLPAHDPAAAHGNVQKDSQEGALGDQGDRGGAS</sequence>
<name>A0A191ZJF4_9GAMM</name>
<feature type="transmembrane region" description="Helical" evidence="2">
    <location>
        <begin position="576"/>
        <end position="595"/>
    </location>
</feature>
<dbReference type="InterPro" id="IPR014600">
    <property type="entry name" value="UCP035905_mem"/>
</dbReference>
<dbReference type="PANTHER" id="PTHR38434:SF1">
    <property type="entry name" value="BLL2549 PROTEIN"/>
    <property type="match status" value="1"/>
</dbReference>
<keyword evidence="2" id="KW-1133">Transmembrane helix</keyword>
<proteinExistence type="predicted"/>
<evidence type="ECO:0008006" key="5">
    <source>
        <dbReference type="Google" id="ProtNLM"/>
    </source>
</evidence>
<evidence type="ECO:0000256" key="2">
    <source>
        <dbReference type="SAM" id="Phobius"/>
    </source>
</evidence>
<evidence type="ECO:0000313" key="3">
    <source>
        <dbReference type="EMBL" id="ANJ67968.1"/>
    </source>
</evidence>
<gene>
    <name evidence="3" type="ORF">A9404_11805</name>
</gene>
<keyword evidence="2" id="KW-0472">Membrane</keyword>
<feature type="transmembrane region" description="Helical" evidence="2">
    <location>
        <begin position="227"/>
        <end position="248"/>
    </location>
</feature>
<feature type="transmembrane region" description="Helical" evidence="2">
    <location>
        <begin position="778"/>
        <end position="796"/>
    </location>
</feature>
<feature type="transmembrane region" description="Helical" evidence="2">
    <location>
        <begin position="285"/>
        <end position="303"/>
    </location>
</feature>
<reference evidence="3 4" key="1">
    <citation type="submission" date="2016-06" db="EMBL/GenBank/DDBJ databases">
        <title>Insight into the functional genes involving in sulfur oxidation in Pearl River water.</title>
        <authorList>
            <person name="Luo J."/>
            <person name="Tan X."/>
            <person name="Lin W."/>
        </authorList>
    </citation>
    <scope>NUCLEOTIDE SEQUENCE [LARGE SCALE GENOMIC DNA]</scope>
    <source>
        <strain evidence="3 4">LS2</strain>
    </source>
</reference>
<feature type="transmembrane region" description="Helical" evidence="2">
    <location>
        <begin position="438"/>
        <end position="458"/>
    </location>
</feature>
<dbReference type="OrthoDB" id="207428at2"/>
<feature type="transmembrane region" description="Helical" evidence="2">
    <location>
        <begin position="387"/>
        <end position="404"/>
    </location>
</feature>
<feature type="transmembrane region" description="Helical" evidence="2">
    <location>
        <begin position="517"/>
        <end position="535"/>
    </location>
</feature>